<dbReference type="Pfam" id="PF14542">
    <property type="entry name" value="Acetyltransf_CG"/>
    <property type="match status" value="1"/>
</dbReference>
<evidence type="ECO:0000313" key="3">
    <source>
        <dbReference type="Proteomes" id="UP000637299"/>
    </source>
</evidence>
<dbReference type="CDD" id="cd04301">
    <property type="entry name" value="NAT_SF"/>
    <property type="match status" value="1"/>
</dbReference>
<evidence type="ECO:0000259" key="1">
    <source>
        <dbReference type="PROSITE" id="PS51729"/>
    </source>
</evidence>
<sequence length="95" mass="11384">MDNVQFKISEYQDELQMFKDGEKVGYMSIAVDGRLINVYYTKINPEREGQGYAKLLLDELVRFAEEKDYMIDPECDFVRQQLENHPKRYKGIWHD</sequence>
<dbReference type="Proteomes" id="UP000637299">
    <property type="component" value="Unassembled WGS sequence"/>
</dbReference>
<name>A0ABR8Z9P1_9FLAO</name>
<dbReference type="PROSITE" id="PS51729">
    <property type="entry name" value="GNAT_YJDJ"/>
    <property type="match status" value="1"/>
</dbReference>
<dbReference type="EMBL" id="JACYFS010000001">
    <property type="protein sequence ID" value="MBD8082014.1"/>
    <property type="molecule type" value="Genomic_DNA"/>
</dbReference>
<organism evidence="2 3">
    <name type="scientific">Chryseobacterium caseinilyticum</name>
    <dbReference type="NCBI Taxonomy" id="2771428"/>
    <lineage>
        <taxon>Bacteria</taxon>
        <taxon>Pseudomonadati</taxon>
        <taxon>Bacteroidota</taxon>
        <taxon>Flavobacteriia</taxon>
        <taxon>Flavobacteriales</taxon>
        <taxon>Weeksellaceae</taxon>
        <taxon>Chryseobacterium group</taxon>
        <taxon>Chryseobacterium</taxon>
    </lineage>
</organism>
<evidence type="ECO:0000313" key="2">
    <source>
        <dbReference type="EMBL" id="MBD8082014.1"/>
    </source>
</evidence>
<keyword evidence="3" id="KW-1185">Reference proteome</keyword>
<reference evidence="2 3" key="1">
    <citation type="submission" date="2020-09" db="EMBL/GenBank/DDBJ databases">
        <title>Genome seq and assembly of Chryseobacterium sp.</title>
        <authorList>
            <person name="Chhetri G."/>
        </authorList>
    </citation>
    <scope>NUCLEOTIDE SEQUENCE [LARGE SCALE GENOMIC DNA]</scope>
    <source>
        <strain evidence="2 3">GCR10</strain>
    </source>
</reference>
<feature type="domain" description="N-acetyltransferase" evidence="1">
    <location>
        <begin position="7"/>
        <end position="94"/>
    </location>
</feature>
<comment type="caution">
    <text evidence="2">The sequence shown here is derived from an EMBL/GenBank/DDBJ whole genome shotgun (WGS) entry which is preliminary data.</text>
</comment>
<dbReference type="InterPro" id="IPR031165">
    <property type="entry name" value="GNAT_YJDJ"/>
</dbReference>
<dbReference type="SUPFAM" id="SSF55729">
    <property type="entry name" value="Acyl-CoA N-acyltransferases (Nat)"/>
    <property type="match status" value="1"/>
</dbReference>
<gene>
    <name evidence="2" type="ORF">IC610_06190</name>
</gene>
<proteinExistence type="predicted"/>
<dbReference type="Gene3D" id="3.40.630.30">
    <property type="match status" value="1"/>
</dbReference>
<dbReference type="InterPro" id="IPR016181">
    <property type="entry name" value="Acyl_CoA_acyltransferase"/>
</dbReference>
<accession>A0ABR8Z9P1</accession>
<protein>
    <submittedName>
        <fullName evidence="2">GNAT family N-acetyltransferase</fullName>
    </submittedName>
</protein>
<dbReference type="RefSeq" id="WP_191735691.1">
    <property type="nucleotide sequence ID" value="NZ_JACYFS010000001.1"/>
</dbReference>